<dbReference type="InterPro" id="IPR048011">
    <property type="entry name" value="NTP-PPase_MazG-like_C"/>
</dbReference>
<dbReference type="GO" id="GO:0047429">
    <property type="term" value="F:nucleoside triphosphate diphosphatase activity"/>
    <property type="evidence" value="ECO:0007669"/>
    <property type="project" value="UniProtKB-EC"/>
</dbReference>
<dbReference type="RefSeq" id="WP_184679494.1">
    <property type="nucleotide sequence ID" value="NZ_CP076128.1"/>
</dbReference>
<dbReference type="Gene3D" id="1.10.287.1080">
    <property type="entry name" value="MazG-like"/>
    <property type="match status" value="2"/>
</dbReference>
<gene>
    <name evidence="3" type="primary">mazG</name>
    <name evidence="3" type="ORF">KM029_10525</name>
</gene>
<dbReference type="PANTHER" id="PTHR30522">
    <property type="entry name" value="NUCLEOSIDE TRIPHOSPHATE PYROPHOSPHOHYDROLASE"/>
    <property type="match status" value="1"/>
</dbReference>
<sequence length="272" mass="31952">MQGDKNIEDPRLRAFKRLLDIMDDLREKCPWDQKQTMETLRHLTIEEVYELSDAILENDTQEIKKELGDVMLHLVFYAKIGSETQDFAIDDVLNSICEKLIVRHPHIYGDVEVKDAEEVSRNWELIKLKEKENKNKTVLGGVPKSLPAVLKALRIQDKSAGVGFEWDNKEDVYKKVEEELQELQDEVTAYDNGEDNLDKIEDEFGDVMFSMINYARFLKINPSDALERTNKKFINRFNQMERFMKDDGVDFESLSLTEMDQYWDQIKKTEKK</sequence>
<dbReference type="Proteomes" id="UP000682802">
    <property type="component" value="Chromosome 1"/>
</dbReference>
<keyword evidence="3" id="KW-0378">Hydrolase</keyword>
<evidence type="ECO:0000256" key="1">
    <source>
        <dbReference type="SAM" id="Coils"/>
    </source>
</evidence>
<dbReference type="Pfam" id="PF03819">
    <property type="entry name" value="MazG"/>
    <property type="match status" value="2"/>
</dbReference>
<feature type="coiled-coil region" evidence="1">
    <location>
        <begin position="166"/>
        <end position="203"/>
    </location>
</feature>
<dbReference type="EMBL" id="CP076128">
    <property type="protein sequence ID" value="QWG05817.1"/>
    <property type="molecule type" value="Genomic_DNA"/>
</dbReference>
<dbReference type="InterPro" id="IPR048015">
    <property type="entry name" value="NTP-PPase_MazG-like_N"/>
</dbReference>
<accession>A0ABX8GRD0</accession>
<feature type="domain" description="NTP pyrophosphohydrolase MazG-like" evidence="2">
    <location>
        <begin position="35"/>
        <end position="107"/>
    </location>
</feature>
<dbReference type="PANTHER" id="PTHR30522:SF0">
    <property type="entry name" value="NUCLEOSIDE TRIPHOSPHATE PYROPHOSPHOHYDROLASE"/>
    <property type="match status" value="1"/>
</dbReference>
<dbReference type="CDD" id="cd11528">
    <property type="entry name" value="NTP-PPase_MazG_Nterm"/>
    <property type="match status" value="1"/>
</dbReference>
<evidence type="ECO:0000259" key="2">
    <source>
        <dbReference type="Pfam" id="PF03819"/>
    </source>
</evidence>
<dbReference type="InterPro" id="IPR011551">
    <property type="entry name" value="NTP_PyrPHydrolase_MazG"/>
</dbReference>
<reference evidence="3 4" key="1">
    <citation type="submission" date="2021-05" db="EMBL/GenBank/DDBJ databases">
        <title>Comparative genomic studies on the polysaccharide-degrading batcterial strains of the Flammeovirga genus.</title>
        <authorList>
            <person name="Zewei F."/>
            <person name="Zheng Z."/>
            <person name="Yu L."/>
            <person name="Ruyue G."/>
            <person name="Yanhong M."/>
            <person name="Yuanyuan C."/>
            <person name="Jingyan G."/>
            <person name="Wenjun H."/>
        </authorList>
    </citation>
    <scope>NUCLEOTIDE SEQUENCE [LARGE SCALE GENOMIC DNA]</scope>
    <source>
        <strain evidence="3 4">YS10</strain>
    </source>
</reference>
<dbReference type="InterPro" id="IPR004518">
    <property type="entry name" value="MazG-like_dom"/>
</dbReference>
<keyword evidence="1" id="KW-0175">Coiled coil</keyword>
<feature type="domain" description="NTP pyrophosphohydrolase MazG-like" evidence="2">
    <location>
        <begin position="172"/>
        <end position="238"/>
    </location>
</feature>
<evidence type="ECO:0000313" key="4">
    <source>
        <dbReference type="Proteomes" id="UP000682802"/>
    </source>
</evidence>
<name>A0ABX8GRD0_9BACT</name>
<protein>
    <submittedName>
        <fullName evidence="3">Nucleoside triphosphate pyrophosphohydrolase</fullName>
        <ecNumber evidence="3">3.6.1.9</ecNumber>
    </submittedName>
</protein>
<dbReference type="NCBIfam" id="NF007113">
    <property type="entry name" value="PRK09562.1"/>
    <property type="match status" value="1"/>
</dbReference>
<proteinExistence type="predicted"/>
<evidence type="ECO:0000313" key="3">
    <source>
        <dbReference type="EMBL" id="QWG05817.1"/>
    </source>
</evidence>
<dbReference type="NCBIfam" id="TIGR00444">
    <property type="entry name" value="mazG"/>
    <property type="match status" value="1"/>
</dbReference>
<keyword evidence="4" id="KW-1185">Reference proteome</keyword>
<dbReference type="SUPFAM" id="SSF101386">
    <property type="entry name" value="all-alpha NTP pyrophosphatases"/>
    <property type="match status" value="2"/>
</dbReference>
<dbReference type="CDD" id="cd11529">
    <property type="entry name" value="NTP-PPase_MazG_Cterm"/>
    <property type="match status" value="1"/>
</dbReference>
<organism evidence="3 4">
    <name type="scientific">Flammeovirga kamogawensis</name>
    <dbReference type="NCBI Taxonomy" id="373891"/>
    <lineage>
        <taxon>Bacteria</taxon>
        <taxon>Pseudomonadati</taxon>
        <taxon>Bacteroidota</taxon>
        <taxon>Cytophagia</taxon>
        <taxon>Cytophagales</taxon>
        <taxon>Flammeovirgaceae</taxon>
        <taxon>Flammeovirga</taxon>
    </lineage>
</organism>
<dbReference type="EC" id="3.6.1.9" evidence="3"/>